<dbReference type="PRINTS" id="PR00723">
    <property type="entry name" value="SUBTILISIN"/>
</dbReference>
<evidence type="ECO:0000256" key="2">
    <source>
        <dbReference type="ARBA" id="ARBA00022670"/>
    </source>
</evidence>
<evidence type="ECO:0000259" key="8">
    <source>
        <dbReference type="Pfam" id="PF00082"/>
    </source>
</evidence>
<evidence type="ECO:0000313" key="10">
    <source>
        <dbReference type="Proteomes" id="UP001205185"/>
    </source>
</evidence>
<dbReference type="EMBL" id="JAMTCO010000001">
    <property type="protein sequence ID" value="MCP2267755.1"/>
    <property type="molecule type" value="Genomic_DNA"/>
</dbReference>
<evidence type="ECO:0000256" key="3">
    <source>
        <dbReference type="ARBA" id="ARBA00022801"/>
    </source>
</evidence>
<dbReference type="InterPro" id="IPR023828">
    <property type="entry name" value="Peptidase_S8_Ser-AS"/>
</dbReference>
<dbReference type="PANTHER" id="PTHR43806">
    <property type="entry name" value="PEPTIDASE S8"/>
    <property type="match status" value="1"/>
</dbReference>
<dbReference type="Proteomes" id="UP001205185">
    <property type="component" value="Unassembled WGS sequence"/>
</dbReference>
<dbReference type="InterPro" id="IPR023827">
    <property type="entry name" value="Peptidase_S8_Asp-AS"/>
</dbReference>
<keyword evidence="4 5" id="KW-0720">Serine protease</keyword>
<dbReference type="PROSITE" id="PS00137">
    <property type="entry name" value="SUBTILASE_HIS"/>
    <property type="match status" value="1"/>
</dbReference>
<evidence type="ECO:0000256" key="7">
    <source>
        <dbReference type="SAM" id="SignalP"/>
    </source>
</evidence>
<dbReference type="RefSeq" id="WP_253884672.1">
    <property type="nucleotide sequence ID" value="NZ_BAAAVB010000002.1"/>
</dbReference>
<name>A0ABT1I572_9PSEU</name>
<dbReference type="InterPro" id="IPR036852">
    <property type="entry name" value="Peptidase_S8/S53_dom_sf"/>
</dbReference>
<dbReference type="InterPro" id="IPR022398">
    <property type="entry name" value="Peptidase_S8_His-AS"/>
</dbReference>
<dbReference type="Pfam" id="PF00082">
    <property type="entry name" value="Peptidase_S8"/>
    <property type="match status" value="1"/>
</dbReference>
<dbReference type="PROSITE" id="PS51892">
    <property type="entry name" value="SUBTILASE"/>
    <property type="match status" value="1"/>
</dbReference>
<comment type="similarity">
    <text evidence="1 5 6">Belongs to the peptidase S8 family.</text>
</comment>
<dbReference type="PROSITE" id="PS00136">
    <property type="entry name" value="SUBTILASE_ASP"/>
    <property type="match status" value="1"/>
</dbReference>
<feature type="active site" description="Charge relay system" evidence="5">
    <location>
        <position position="205"/>
    </location>
</feature>
<feature type="signal peptide" evidence="7">
    <location>
        <begin position="1"/>
        <end position="25"/>
    </location>
</feature>
<feature type="domain" description="Peptidase S8/S53" evidence="8">
    <location>
        <begin position="196"/>
        <end position="458"/>
    </location>
</feature>
<keyword evidence="7" id="KW-0732">Signal</keyword>
<evidence type="ECO:0000256" key="4">
    <source>
        <dbReference type="ARBA" id="ARBA00022825"/>
    </source>
</evidence>
<keyword evidence="10" id="KW-1185">Reference proteome</keyword>
<dbReference type="Gene3D" id="3.40.50.200">
    <property type="entry name" value="Peptidase S8/S53 domain"/>
    <property type="match status" value="1"/>
</dbReference>
<comment type="caution">
    <text evidence="9">The sequence shown here is derived from an EMBL/GenBank/DDBJ whole genome shotgun (WGS) entry which is preliminary data.</text>
</comment>
<dbReference type="InterPro" id="IPR050131">
    <property type="entry name" value="Peptidase_S8_subtilisin-like"/>
</dbReference>
<proteinExistence type="inferred from homology"/>
<evidence type="ECO:0000256" key="1">
    <source>
        <dbReference type="ARBA" id="ARBA00011073"/>
    </source>
</evidence>
<feature type="active site" description="Charge relay system" evidence="5">
    <location>
        <position position="411"/>
    </location>
</feature>
<dbReference type="PANTHER" id="PTHR43806:SF11">
    <property type="entry name" value="CEREVISIN-RELATED"/>
    <property type="match status" value="1"/>
</dbReference>
<dbReference type="InterPro" id="IPR000209">
    <property type="entry name" value="Peptidase_S8/S53_dom"/>
</dbReference>
<reference evidence="9 10" key="1">
    <citation type="submission" date="2022-06" db="EMBL/GenBank/DDBJ databases">
        <title>Genomic Encyclopedia of Archaeal and Bacterial Type Strains, Phase II (KMG-II): from individual species to whole genera.</title>
        <authorList>
            <person name="Goeker M."/>
        </authorList>
    </citation>
    <scope>NUCLEOTIDE SEQUENCE [LARGE SCALE GENOMIC DNA]</scope>
    <source>
        <strain evidence="9 10">DSM 44255</strain>
    </source>
</reference>
<sequence>MRPALALLTVTASALLGLAIPAANANPTAAAVSTTDYLGSLTLITGDHVTLRKTGGRLVPAVDPGPGRDGVQFATAGTGDALTVIPSDALPALQAGRLDRRLFDVATLLREGYGDEDRDDLPLIAPAAAPGAGLTLSSVDAKAVKVRKSDAGAYWAQLSQSRAAGRVWLDGVRKPSLDVSVRQIGAPSAWAAGWTGKGVPVAVLDTGIDATHPDLRKSIQASRDFTGEGGELADSDGHGTHVASTVAGTGSASAGKYVGVAPEAKLLIGKVCGGWGCAESAILAGIEWAVASGAKVVNLSLGGTDTADEDPLEAAVNRLSDRALFVIAAGNDGGYGAETVASPASADAALAVGAVDKSDRFAGFSSRGPRVGDAALKPEISAPGVGIVAARSKYSNLGTKKDKYANLSGTSMATPHVAGSAALLVQRHPDWTPKQLKAALIGSAKRVDNATAFDQGAGRVDVARAVTQVGVTEPPVVSIGRQPWPHDDDQPVTKKLSYVNTATVPLVLRLSLAGDPPAGMFRLSAQDITVPARGRTDVEVTVDTKVDATESVHSAWVIAEGGVERITTPVAVDREPESYDLTVHTVNAAGDRSDSNFTLLFGVSRNQYRPIWTVGGEGGVRVRKGTYHLDTVISAPTPEGRTTSRKVVQPNVQVAADTTVELNAADAKPIAIGFDRPNVHPRAVGTGYGRRLPWGTLYAGILGDNFERIFTFQHGDPIEDVVADVGGAFYVPDVTGGVESAPVTYNVAWFQGGALPTGFTKQVADGDLARVDTTYRQVQTKRSGTKLWLVSDPVFQTGSGYGLPITLPLTRTEFHGANGEQWSAEFQQWRVVKGQVITESVSAGDVVRHAPGQTYREDWNTAAFGPSLPKDGLAVRVNDTISVGVPMLVDSADRVGSSLVDTAETSLYREGELVGTSTEPGQGTWDVPEASARYRLDAKVERAAPLSARVLTSWTFTSVRPQPRAKGGAILPLMALRFAPIGLDQRNHAVGRTTKVVVSVGKQPQLPAVPLTRLVLSASFNDGITWVDVPVVDATATVTHPAGTAFVSLRANAVDRDGNEVEQTVIRAYGG</sequence>
<feature type="chain" id="PRO_5045526920" evidence="7">
    <location>
        <begin position="26"/>
        <end position="1071"/>
    </location>
</feature>
<keyword evidence="3 5" id="KW-0378">Hydrolase</keyword>
<dbReference type="InterPro" id="IPR015500">
    <property type="entry name" value="Peptidase_S8_subtilisin-rel"/>
</dbReference>
<dbReference type="SUPFAM" id="SSF52743">
    <property type="entry name" value="Subtilisin-like"/>
    <property type="match status" value="1"/>
</dbReference>
<evidence type="ECO:0000256" key="6">
    <source>
        <dbReference type="RuleBase" id="RU003355"/>
    </source>
</evidence>
<keyword evidence="2 5" id="KW-0645">Protease</keyword>
<organism evidence="9 10">
    <name type="scientific">Actinokineospora diospyrosa</name>
    <dbReference type="NCBI Taxonomy" id="103728"/>
    <lineage>
        <taxon>Bacteria</taxon>
        <taxon>Bacillati</taxon>
        <taxon>Actinomycetota</taxon>
        <taxon>Actinomycetes</taxon>
        <taxon>Pseudonocardiales</taxon>
        <taxon>Pseudonocardiaceae</taxon>
        <taxon>Actinokineospora</taxon>
    </lineage>
</organism>
<evidence type="ECO:0000256" key="5">
    <source>
        <dbReference type="PROSITE-ProRule" id="PRU01240"/>
    </source>
</evidence>
<protein>
    <submittedName>
        <fullName evidence="9">Subtilase family protein</fullName>
    </submittedName>
</protein>
<accession>A0ABT1I572</accession>
<dbReference type="PROSITE" id="PS00138">
    <property type="entry name" value="SUBTILASE_SER"/>
    <property type="match status" value="1"/>
</dbReference>
<evidence type="ECO:0000313" key="9">
    <source>
        <dbReference type="EMBL" id="MCP2267755.1"/>
    </source>
</evidence>
<feature type="active site" description="Charge relay system" evidence="5">
    <location>
        <position position="238"/>
    </location>
</feature>
<gene>
    <name evidence="9" type="ORF">LV75_000237</name>
</gene>